<dbReference type="RefSeq" id="WP_207856813.1">
    <property type="nucleotide sequence ID" value="NZ_JAFREP010000003.1"/>
</dbReference>
<dbReference type="AlphaFoldDB" id="A0A8J7Q6E5"/>
<protein>
    <submittedName>
        <fullName evidence="1">Uncharacterized protein</fullName>
    </submittedName>
</protein>
<keyword evidence="2" id="KW-1185">Reference proteome</keyword>
<evidence type="ECO:0000313" key="2">
    <source>
        <dbReference type="Proteomes" id="UP000664417"/>
    </source>
</evidence>
<accession>A0A8J7Q6E5</accession>
<comment type="caution">
    <text evidence="1">The sequence shown here is derived from an EMBL/GenBank/DDBJ whole genome shotgun (WGS) entry which is preliminary data.</text>
</comment>
<reference evidence="1" key="1">
    <citation type="submission" date="2021-03" db="EMBL/GenBank/DDBJ databases">
        <authorList>
            <person name="Wang G."/>
        </authorList>
    </citation>
    <scope>NUCLEOTIDE SEQUENCE</scope>
    <source>
        <strain evidence="1">KCTC 12899</strain>
    </source>
</reference>
<organism evidence="1 2">
    <name type="scientific">Acanthopleuribacter pedis</name>
    <dbReference type="NCBI Taxonomy" id="442870"/>
    <lineage>
        <taxon>Bacteria</taxon>
        <taxon>Pseudomonadati</taxon>
        <taxon>Acidobacteriota</taxon>
        <taxon>Holophagae</taxon>
        <taxon>Acanthopleuribacterales</taxon>
        <taxon>Acanthopleuribacteraceae</taxon>
        <taxon>Acanthopleuribacter</taxon>
    </lineage>
</organism>
<dbReference type="EMBL" id="JAFREP010000003">
    <property type="protein sequence ID" value="MBO1317539.1"/>
    <property type="molecule type" value="Genomic_DNA"/>
</dbReference>
<gene>
    <name evidence="1" type="ORF">J3U88_03635</name>
</gene>
<sequence>MFFPAMRCLQGRPMQAAATERLSLGVTGRQLTPGNAPTPDWLDGVKPEWECRG</sequence>
<proteinExistence type="predicted"/>
<dbReference type="Proteomes" id="UP000664417">
    <property type="component" value="Unassembled WGS sequence"/>
</dbReference>
<evidence type="ECO:0000313" key="1">
    <source>
        <dbReference type="EMBL" id="MBO1317539.1"/>
    </source>
</evidence>
<name>A0A8J7Q6E5_9BACT</name>